<dbReference type="VEuPathDB" id="FungiDB:SAPIO_CDS4947"/>
<gene>
    <name evidence="3" type="ORF">SAPIO_CDS4947</name>
</gene>
<accession>A0A084G7D9</accession>
<dbReference type="HOGENOM" id="CLU_004184_7_2_1"/>
<feature type="compositionally biased region" description="Polar residues" evidence="1">
    <location>
        <begin position="43"/>
        <end position="65"/>
    </location>
</feature>
<dbReference type="GeneID" id="27724019"/>
<name>A0A084G7D9_PSEDA</name>
<reference evidence="3 4" key="1">
    <citation type="journal article" date="2014" name="Genome Announc.">
        <title>Draft genome sequence of the pathogenic fungus Scedosporium apiospermum.</title>
        <authorList>
            <person name="Vandeputte P."/>
            <person name="Ghamrawi S."/>
            <person name="Rechenmann M."/>
            <person name="Iltis A."/>
            <person name="Giraud S."/>
            <person name="Fleury M."/>
            <person name="Thornton C."/>
            <person name="Delhaes L."/>
            <person name="Meyer W."/>
            <person name="Papon N."/>
            <person name="Bouchara J.P."/>
        </authorList>
    </citation>
    <scope>NUCLEOTIDE SEQUENCE [LARGE SCALE GENOMIC DNA]</scope>
    <source>
        <strain evidence="3 4">IHEM 14462</strain>
    </source>
</reference>
<dbReference type="OrthoDB" id="2157530at2759"/>
<evidence type="ECO:0000256" key="1">
    <source>
        <dbReference type="SAM" id="MobiDB-lite"/>
    </source>
</evidence>
<dbReference type="EMBL" id="JOWA01000095">
    <property type="protein sequence ID" value="KEZ43251.1"/>
    <property type="molecule type" value="Genomic_DNA"/>
</dbReference>
<feature type="region of interest" description="Disordered" evidence="1">
    <location>
        <begin position="43"/>
        <end position="70"/>
    </location>
</feature>
<feature type="domain" description="Heterokaryon incompatibility" evidence="2">
    <location>
        <begin position="153"/>
        <end position="306"/>
    </location>
</feature>
<organism evidence="3 4">
    <name type="scientific">Pseudallescheria apiosperma</name>
    <name type="common">Scedosporium apiospermum</name>
    <dbReference type="NCBI Taxonomy" id="563466"/>
    <lineage>
        <taxon>Eukaryota</taxon>
        <taxon>Fungi</taxon>
        <taxon>Dikarya</taxon>
        <taxon>Ascomycota</taxon>
        <taxon>Pezizomycotina</taxon>
        <taxon>Sordariomycetes</taxon>
        <taxon>Hypocreomycetidae</taxon>
        <taxon>Microascales</taxon>
        <taxon>Microascaceae</taxon>
        <taxon>Scedosporium</taxon>
    </lineage>
</organism>
<dbReference type="Pfam" id="PF06985">
    <property type="entry name" value="HET"/>
    <property type="match status" value="1"/>
</dbReference>
<dbReference type="PANTHER" id="PTHR24148:SF73">
    <property type="entry name" value="HET DOMAIN PROTEIN (AFU_ORTHOLOGUE AFUA_8G01020)"/>
    <property type="match status" value="1"/>
</dbReference>
<dbReference type="PANTHER" id="PTHR24148">
    <property type="entry name" value="ANKYRIN REPEAT DOMAIN-CONTAINING PROTEIN 39 HOMOLOG-RELATED"/>
    <property type="match status" value="1"/>
</dbReference>
<dbReference type="KEGG" id="sapo:SAPIO_CDS4947"/>
<dbReference type="Proteomes" id="UP000028545">
    <property type="component" value="Unassembled WGS sequence"/>
</dbReference>
<protein>
    <recommendedName>
        <fullName evidence="2">Heterokaryon incompatibility domain-containing protein</fullName>
    </recommendedName>
</protein>
<dbReference type="InterPro" id="IPR010730">
    <property type="entry name" value="HET"/>
</dbReference>
<dbReference type="Pfam" id="PF26639">
    <property type="entry name" value="Het-6_barrel"/>
    <property type="match status" value="1"/>
</dbReference>
<dbReference type="AlphaFoldDB" id="A0A084G7D9"/>
<evidence type="ECO:0000313" key="4">
    <source>
        <dbReference type="Proteomes" id="UP000028545"/>
    </source>
</evidence>
<proteinExistence type="predicted"/>
<evidence type="ECO:0000259" key="2">
    <source>
        <dbReference type="Pfam" id="PF06985"/>
    </source>
</evidence>
<evidence type="ECO:0000313" key="3">
    <source>
        <dbReference type="EMBL" id="KEZ43251.1"/>
    </source>
</evidence>
<sequence>MTRHQSRTEYRVSKWVSAHKVKTALKQPSHILRGKLQEIPGKTTSEQHNQNQSISDASKDQPGSSDSREGFQSMVRRLETIASGILKSYRHLKYEATGALQTGHRIYGKRLSLILREIRTVILLPSADPDAQIQCTFSRRILGLANTVSSSSYSALSYVWGERSHPRTILVDGAPVPITANLFAALRRLRRDREPLELWVDALCINQDDVQERNHQVRLMGDVYKRADEVLMWLGEAEDDSHLAAELVDTLHGIIRGKDPRETGNEDRKAQSILDLCLGEGIAPGLQALNSLLDRQYWDRVWIVQEVLLSKRLYVCYGSFRQPWEHWLAALSLIGSLPVEVLPDKFKSTPAEREVKPVYSLVTAYMKGLRFKKRMSLLDGLILYRNREATDPRDHVYAILNLVDGKKSGIQADYSLSVFSLYRSVVVQTIERSRDLDILSACKRSFSESSSTDGSELYGRDFDKHMQINVLAWIKVLPEADASGGAQIEAWVPAAEALLKDVRETVLPSWIPDWRIRSLDSAQINTIGNCPFKASGNFPPVVEFINETLMAAAGIHVGVISAVAPATVGGLRIDSDWAMWRDETHPKHVYGDLRKQKEAFIHTALTGRNADGTRRTAPVLVEAMHSVFKLDDAAEDHQDTTKDQCLEEGLKQPEADGKDDGMSPEDDNALILRSFHFTFCATENGFMGRVPIGTRVGDVVVILLGAKVPFIVRKYEDFDMYYLVGECYVHGVMDGEMLEDLEEAKTKMRVFCLVVVVSELWVHYLYKLFLSEGPSADTARCAFHPIFMRGSAWWSRIWTMQEAILSPSSTMLWGPLHMLQRWRYRGSEASRIVRLACRAGRLF</sequence>
<dbReference type="RefSeq" id="XP_016643050.1">
    <property type="nucleotide sequence ID" value="XM_016787375.1"/>
</dbReference>
<keyword evidence="4" id="KW-1185">Reference proteome</keyword>
<dbReference type="InterPro" id="IPR052895">
    <property type="entry name" value="HetReg/Transcr_Mod"/>
</dbReference>
<comment type="caution">
    <text evidence="3">The sequence shown here is derived from an EMBL/GenBank/DDBJ whole genome shotgun (WGS) entry which is preliminary data.</text>
</comment>